<feature type="compositionally biased region" description="Basic and acidic residues" evidence="1">
    <location>
        <begin position="348"/>
        <end position="357"/>
    </location>
</feature>
<dbReference type="Proteomes" id="UP001274830">
    <property type="component" value="Unassembled WGS sequence"/>
</dbReference>
<accession>A0AAE1C2R7</accession>
<dbReference type="InterPro" id="IPR012340">
    <property type="entry name" value="NA-bd_OB-fold"/>
</dbReference>
<evidence type="ECO:0000256" key="1">
    <source>
        <dbReference type="SAM" id="MobiDB-lite"/>
    </source>
</evidence>
<feature type="region of interest" description="Disordered" evidence="1">
    <location>
        <begin position="333"/>
        <end position="367"/>
    </location>
</feature>
<evidence type="ECO:0000313" key="2">
    <source>
        <dbReference type="EMBL" id="KAK3675913.1"/>
    </source>
</evidence>
<name>A0AAE1C2R7_9PEZI</name>
<dbReference type="SUPFAM" id="SSF50249">
    <property type="entry name" value="Nucleic acid-binding proteins"/>
    <property type="match status" value="1"/>
</dbReference>
<sequence>MLVQGRRGIAVGMDCILLAGAPEVEQLDWNDDDLFHDFDTPIRRFLDQAGFEGTQGLNTTTLPSDSTPTASFPKWRGIAIPVPRQDDKMAEAVAPPQTQFLSFHNPDNEDGTQERLRFLELSLAMLSELQSSQIAGPEETTFMSTYSFATGTSFTTSNGETEYSSTSPTKFANDTNGLPMRGDVTDLKGIPSAEHITRIQPQTVTVNILAAIISISPSRTVSLRRSNREMAIVEIVLGDETRAGFSVSFWLAPRDSQHKQADDLRSSLQAWRSGDVVLIQNVALSAFKGCAFGQSLSRKFARNSTSVIVLSGDSSHKLPVPLQAKSDRVQGWADDFVGRTRKPSALRRGKDAERELPPDTQSPSKYG</sequence>
<organism evidence="2 3">
    <name type="scientific">Recurvomyces mirabilis</name>
    <dbReference type="NCBI Taxonomy" id="574656"/>
    <lineage>
        <taxon>Eukaryota</taxon>
        <taxon>Fungi</taxon>
        <taxon>Dikarya</taxon>
        <taxon>Ascomycota</taxon>
        <taxon>Pezizomycotina</taxon>
        <taxon>Dothideomycetes</taxon>
        <taxon>Dothideomycetidae</taxon>
        <taxon>Mycosphaerellales</taxon>
        <taxon>Teratosphaeriaceae</taxon>
        <taxon>Recurvomyces</taxon>
    </lineage>
</organism>
<dbReference type="AlphaFoldDB" id="A0AAE1C2R7"/>
<feature type="compositionally biased region" description="Polar residues" evidence="1">
    <location>
        <begin position="156"/>
        <end position="176"/>
    </location>
</feature>
<dbReference type="Gene3D" id="2.40.50.140">
    <property type="entry name" value="Nucleic acid-binding proteins"/>
    <property type="match status" value="1"/>
</dbReference>
<keyword evidence="3" id="KW-1185">Reference proteome</keyword>
<protein>
    <submittedName>
        <fullName evidence="2">Uncharacterized protein</fullName>
    </submittedName>
</protein>
<dbReference type="EMBL" id="JAUTXT010000012">
    <property type="protein sequence ID" value="KAK3675913.1"/>
    <property type="molecule type" value="Genomic_DNA"/>
</dbReference>
<reference evidence="2" key="1">
    <citation type="submission" date="2023-07" db="EMBL/GenBank/DDBJ databases">
        <title>Black Yeasts Isolated from many extreme environments.</title>
        <authorList>
            <person name="Coleine C."/>
            <person name="Stajich J.E."/>
            <person name="Selbmann L."/>
        </authorList>
    </citation>
    <scope>NUCLEOTIDE SEQUENCE</scope>
    <source>
        <strain evidence="2">CCFEE 5485</strain>
    </source>
</reference>
<comment type="caution">
    <text evidence="2">The sequence shown here is derived from an EMBL/GenBank/DDBJ whole genome shotgun (WGS) entry which is preliminary data.</text>
</comment>
<proteinExistence type="predicted"/>
<feature type="region of interest" description="Disordered" evidence="1">
    <location>
        <begin position="156"/>
        <end position="178"/>
    </location>
</feature>
<evidence type="ECO:0000313" key="3">
    <source>
        <dbReference type="Proteomes" id="UP001274830"/>
    </source>
</evidence>
<gene>
    <name evidence="2" type="ORF">LTR78_004105</name>
</gene>